<feature type="domain" description="S1 motif" evidence="4">
    <location>
        <begin position="26"/>
        <end position="95"/>
    </location>
</feature>
<dbReference type="FunFam" id="2.40.50.140:FF:000051">
    <property type="entry name" value="RNA-binding transcriptional accessory protein"/>
    <property type="match status" value="1"/>
</dbReference>
<evidence type="ECO:0000313" key="6">
    <source>
        <dbReference type="Proteomes" id="UP000286268"/>
    </source>
</evidence>
<dbReference type="InterPro" id="IPR003029">
    <property type="entry name" value="S1_domain"/>
</dbReference>
<reference evidence="5 6" key="1">
    <citation type="submission" date="2018-01" db="EMBL/GenBank/DDBJ databases">
        <title>Genome Sequencing and Assembly of Anaerobacter polyendosporus strain CT4.</title>
        <authorList>
            <person name="Tachaapaikoon C."/>
            <person name="Sutheeworapong S."/>
            <person name="Jenjaroenpun P."/>
            <person name="Wongsurawat T."/>
            <person name="Nookeaw I."/>
            <person name="Cheawchanlertfa P."/>
            <person name="Kosugi A."/>
            <person name="Cheevadhanarak S."/>
            <person name="Ratanakhanokchai K."/>
        </authorList>
    </citation>
    <scope>NUCLEOTIDE SEQUENCE [LARGE SCALE GENOMIC DNA]</scope>
    <source>
        <strain evidence="5 6">CT4</strain>
    </source>
</reference>
<evidence type="ECO:0000313" key="5">
    <source>
        <dbReference type="EMBL" id="QAA31490.1"/>
    </source>
</evidence>
<dbReference type="AlphaFoldDB" id="A0A3R5U4J1"/>
<organism evidence="5 6">
    <name type="scientific">Clostridium manihotivorum</name>
    <dbReference type="NCBI Taxonomy" id="2320868"/>
    <lineage>
        <taxon>Bacteria</taxon>
        <taxon>Bacillati</taxon>
        <taxon>Bacillota</taxon>
        <taxon>Clostridia</taxon>
        <taxon>Eubacteriales</taxon>
        <taxon>Clostridiaceae</taxon>
        <taxon>Clostridium</taxon>
    </lineage>
</organism>
<dbReference type="PANTHER" id="PTHR10724">
    <property type="entry name" value="30S RIBOSOMAL PROTEIN S1"/>
    <property type="match status" value="1"/>
</dbReference>
<evidence type="ECO:0000259" key="4">
    <source>
        <dbReference type="PROSITE" id="PS50126"/>
    </source>
</evidence>
<keyword evidence="2 5" id="KW-0689">Ribosomal protein</keyword>
<dbReference type="Proteomes" id="UP000286268">
    <property type="component" value="Chromosome"/>
</dbReference>
<comment type="similarity">
    <text evidence="1">Belongs to the bacterial ribosomal protein bS1 family.</text>
</comment>
<dbReference type="CDD" id="cd04465">
    <property type="entry name" value="S1_RPS1_repeat_ec2_hs2"/>
    <property type="match status" value="1"/>
</dbReference>
<dbReference type="KEGG" id="cmah:C1I91_07490"/>
<dbReference type="Gene3D" id="2.40.50.140">
    <property type="entry name" value="Nucleic acid-binding proteins"/>
    <property type="match status" value="3"/>
</dbReference>
<dbReference type="PROSITE" id="PS50126">
    <property type="entry name" value="S1"/>
    <property type="match status" value="3"/>
</dbReference>
<feature type="domain" description="S1 motif" evidence="4">
    <location>
        <begin position="200"/>
        <end position="268"/>
    </location>
</feature>
<keyword evidence="3" id="KW-0687">Ribonucleoprotein</keyword>
<protein>
    <submittedName>
        <fullName evidence="5">30S ribosomal protein S1</fullName>
    </submittedName>
</protein>
<evidence type="ECO:0000256" key="1">
    <source>
        <dbReference type="ARBA" id="ARBA00006767"/>
    </source>
</evidence>
<feature type="domain" description="S1 motif" evidence="4">
    <location>
        <begin position="285"/>
        <end position="356"/>
    </location>
</feature>
<dbReference type="CDD" id="cd05687">
    <property type="entry name" value="S1_RPS1_repeat_ec1_hs1"/>
    <property type="match status" value="1"/>
</dbReference>
<sequence length="388" mass="43555">MEKELTQDMSMGAMMDSYDFKKIHSGEIVRGKVIKVTKDEVFVNINYFSDGIITRSEVSDDFDGELSELLNVDDEIDVMIISTDDGEGNVVLSKKKADEIKVWDDIRNAFESKANIDVKIKEQVKGGFIAGYKGIRVFIPGSQGAFEWRDNFNESINTVVEVAIIEFDEDKKKVVASRRAVETQEREKKKEDLWKSLTVGQKITGKVARLVKFGAFVDLGGVEGLIHISDLSWKRINDPSEVVSVGDEVEVFIQELDQKKGRISLALKDVATDPWSNVKSKYKVNDVVKGRVVKFMNFGAFVELEPGVEGLVHIGEISEDNIAKPSDVLKINDMVKVKVLDIVIDENNHKISLSIKEATERSKEYLQYNDSEEGASLGELFGDLFKKL</sequence>
<dbReference type="Pfam" id="PF00575">
    <property type="entry name" value="S1"/>
    <property type="match status" value="3"/>
</dbReference>
<dbReference type="NCBIfam" id="NF005208">
    <property type="entry name" value="PRK06676.1"/>
    <property type="match status" value="1"/>
</dbReference>
<dbReference type="GO" id="GO:0003729">
    <property type="term" value="F:mRNA binding"/>
    <property type="evidence" value="ECO:0007669"/>
    <property type="project" value="TreeGrafter"/>
</dbReference>
<keyword evidence="6" id="KW-1185">Reference proteome</keyword>
<dbReference type="PANTHER" id="PTHR10724:SF7">
    <property type="entry name" value="SMALL RIBOSOMAL SUBUNIT PROTEIN BS1C"/>
    <property type="match status" value="1"/>
</dbReference>
<dbReference type="GO" id="GO:0022627">
    <property type="term" value="C:cytosolic small ribosomal subunit"/>
    <property type="evidence" value="ECO:0007669"/>
    <property type="project" value="TreeGrafter"/>
</dbReference>
<dbReference type="InterPro" id="IPR050437">
    <property type="entry name" value="Ribos_protein_bS1-like"/>
</dbReference>
<dbReference type="InterPro" id="IPR035104">
    <property type="entry name" value="Ribosomal_protein_S1-like"/>
</dbReference>
<name>A0A3R5U4J1_9CLOT</name>
<dbReference type="InterPro" id="IPR012340">
    <property type="entry name" value="NA-bd_OB-fold"/>
</dbReference>
<evidence type="ECO:0000256" key="3">
    <source>
        <dbReference type="ARBA" id="ARBA00023274"/>
    </source>
</evidence>
<accession>A0A3R5U4J1</accession>
<dbReference type="PRINTS" id="PR00681">
    <property type="entry name" value="RIBOSOMALS1"/>
</dbReference>
<dbReference type="OrthoDB" id="9804077at2"/>
<proteinExistence type="inferred from homology"/>
<dbReference type="RefSeq" id="WP_128212303.1">
    <property type="nucleotide sequence ID" value="NZ_CP025746.1"/>
</dbReference>
<dbReference type="CDD" id="cd05688">
    <property type="entry name" value="S1_RPS1_repeat_ec3"/>
    <property type="match status" value="1"/>
</dbReference>
<dbReference type="GO" id="GO:0003735">
    <property type="term" value="F:structural constituent of ribosome"/>
    <property type="evidence" value="ECO:0007669"/>
    <property type="project" value="TreeGrafter"/>
</dbReference>
<dbReference type="SUPFAM" id="SSF50249">
    <property type="entry name" value="Nucleic acid-binding proteins"/>
    <property type="match status" value="4"/>
</dbReference>
<dbReference type="EMBL" id="CP025746">
    <property type="protein sequence ID" value="QAA31490.1"/>
    <property type="molecule type" value="Genomic_DNA"/>
</dbReference>
<dbReference type="SMART" id="SM00316">
    <property type="entry name" value="S1"/>
    <property type="match status" value="4"/>
</dbReference>
<dbReference type="GO" id="GO:0006412">
    <property type="term" value="P:translation"/>
    <property type="evidence" value="ECO:0007669"/>
    <property type="project" value="TreeGrafter"/>
</dbReference>
<gene>
    <name evidence="5" type="ORF">C1I91_07490</name>
</gene>
<evidence type="ECO:0000256" key="2">
    <source>
        <dbReference type="ARBA" id="ARBA00022980"/>
    </source>
</evidence>